<keyword evidence="2" id="KW-0561">Oxygen transport</keyword>
<evidence type="ECO:0000313" key="6">
    <source>
        <dbReference type="EMBL" id="KAA0894201.1"/>
    </source>
</evidence>
<dbReference type="PANTHER" id="PTHR37164">
    <property type="entry name" value="BACTERIOHEMERYTHRIN"/>
    <property type="match status" value="1"/>
</dbReference>
<keyword evidence="2" id="KW-0813">Transport</keyword>
<dbReference type="InterPro" id="IPR012312">
    <property type="entry name" value="Hemerythrin-like"/>
</dbReference>
<dbReference type="InterPro" id="IPR012827">
    <property type="entry name" value="Hemerythrin_metal-bd"/>
</dbReference>
<dbReference type="Gene3D" id="1.20.120.50">
    <property type="entry name" value="Hemerythrin-like"/>
    <property type="match status" value="1"/>
</dbReference>
<dbReference type="Proteomes" id="UP000324298">
    <property type="component" value="Unassembled WGS sequence"/>
</dbReference>
<protein>
    <submittedName>
        <fullName evidence="6">Bacteriohemerythrin</fullName>
    </submittedName>
</protein>
<evidence type="ECO:0000256" key="4">
    <source>
        <dbReference type="ARBA" id="ARBA00023004"/>
    </source>
</evidence>
<reference evidence="6 7" key="1">
    <citation type="submission" date="2019-04" db="EMBL/GenBank/DDBJ databases">
        <title>Geobacter ruber sp. nov., ferric-reducing bacteria isolated from paddy soil.</title>
        <authorList>
            <person name="Xu Z."/>
            <person name="Masuda Y."/>
            <person name="Itoh H."/>
            <person name="Senoo K."/>
        </authorList>
    </citation>
    <scope>NUCLEOTIDE SEQUENCE [LARGE SCALE GENOMIC DNA]</scope>
    <source>
        <strain evidence="6 7">Red88</strain>
    </source>
</reference>
<gene>
    <name evidence="6" type="ORF">ET418_04390</name>
</gene>
<dbReference type="OrthoDB" id="9774644at2"/>
<dbReference type="NCBIfam" id="NF033749">
    <property type="entry name" value="bact_hemeryth"/>
    <property type="match status" value="1"/>
</dbReference>
<dbReference type="SUPFAM" id="SSF47188">
    <property type="entry name" value="Hemerythrin-like"/>
    <property type="match status" value="1"/>
</dbReference>
<dbReference type="CDD" id="cd12107">
    <property type="entry name" value="Hemerythrin"/>
    <property type="match status" value="1"/>
</dbReference>
<evidence type="ECO:0000256" key="3">
    <source>
        <dbReference type="ARBA" id="ARBA00022723"/>
    </source>
</evidence>
<keyword evidence="4" id="KW-0408">Iron</keyword>
<dbReference type="PANTHER" id="PTHR37164:SF1">
    <property type="entry name" value="BACTERIOHEMERYTHRIN"/>
    <property type="match status" value="1"/>
</dbReference>
<comment type="caution">
    <text evidence="6">The sequence shown here is derived from an EMBL/GenBank/DDBJ whole genome shotgun (WGS) entry which is preliminary data.</text>
</comment>
<name>A0A5A9XRF7_9BACT</name>
<dbReference type="NCBIfam" id="TIGR02481">
    <property type="entry name" value="hemeryth_dom"/>
    <property type="match status" value="1"/>
</dbReference>
<dbReference type="EMBL" id="SRSD01000002">
    <property type="protein sequence ID" value="KAA0894201.1"/>
    <property type="molecule type" value="Genomic_DNA"/>
</dbReference>
<dbReference type="InterPro" id="IPR035938">
    <property type="entry name" value="Hemerythrin-like_sf"/>
</dbReference>
<dbReference type="PROSITE" id="PS00550">
    <property type="entry name" value="HEMERYTHRINS"/>
    <property type="match status" value="1"/>
</dbReference>
<dbReference type="AlphaFoldDB" id="A0A5A9XRF7"/>
<dbReference type="InterPro" id="IPR050669">
    <property type="entry name" value="Hemerythrin"/>
</dbReference>
<feature type="domain" description="Hemerythrin-like" evidence="5">
    <location>
        <begin position="13"/>
        <end position="125"/>
    </location>
</feature>
<dbReference type="GO" id="GO:0046872">
    <property type="term" value="F:metal ion binding"/>
    <property type="evidence" value="ECO:0007669"/>
    <property type="project" value="UniProtKB-KW"/>
</dbReference>
<comment type="similarity">
    <text evidence="1">Belongs to the hemerythrin family.</text>
</comment>
<evidence type="ECO:0000313" key="7">
    <source>
        <dbReference type="Proteomes" id="UP000324298"/>
    </source>
</evidence>
<dbReference type="InterPro" id="IPR016131">
    <property type="entry name" value="Haemerythrin_Fe_BS"/>
</dbReference>
<evidence type="ECO:0000256" key="1">
    <source>
        <dbReference type="ARBA" id="ARBA00010587"/>
    </source>
</evidence>
<keyword evidence="7" id="KW-1185">Reference proteome</keyword>
<dbReference type="GO" id="GO:0005344">
    <property type="term" value="F:oxygen carrier activity"/>
    <property type="evidence" value="ECO:0007669"/>
    <property type="project" value="UniProtKB-KW"/>
</dbReference>
<accession>A0A5A9XRF7</accession>
<sequence length="135" mass="16180">MTFMQWDPNFELGIHEFDEHHKHLVGLINLAFDGFMYKAERDEIEAVLDELSDYATYHFAAEEQWMETHQYPALPQHRQEHQRFCDRVAEIREEFRRGEAHLSLEVLQFLHSWLTNHILKTDAAYGRFARELPHG</sequence>
<evidence type="ECO:0000259" key="5">
    <source>
        <dbReference type="Pfam" id="PF01814"/>
    </source>
</evidence>
<dbReference type="Pfam" id="PF01814">
    <property type="entry name" value="Hemerythrin"/>
    <property type="match status" value="1"/>
</dbReference>
<proteinExistence type="inferred from homology"/>
<keyword evidence="3" id="KW-0479">Metal-binding</keyword>
<organism evidence="6 7">
    <name type="scientific">Oryzomonas rubra</name>
    <dbReference type="NCBI Taxonomy" id="2509454"/>
    <lineage>
        <taxon>Bacteria</taxon>
        <taxon>Pseudomonadati</taxon>
        <taxon>Thermodesulfobacteriota</taxon>
        <taxon>Desulfuromonadia</taxon>
        <taxon>Geobacterales</taxon>
        <taxon>Geobacteraceae</taxon>
        <taxon>Oryzomonas</taxon>
    </lineage>
</organism>
<dbReference type="RefSeq" id="WP_149306358.1">
    <property type="nucleotide sequence ID" value="NZ_SRSD01000002.1"/>
</dbReference>
<evidence type="ECO:0000256" key="2">
    <source>
        <dbReference type="ARBA" id="ARBA00022621"/>
    </source>
</evidence>